<keyword evidence="2" id="KW-1185">Reference proteome</keyword>
<dbReference type="PANTHER" id="PTHR13812">
    <property type="entry name" value="KETIMINE REDUCTASE MU-CRYSTALLIN"/>
    <property type="match status" value="1"/>
</dbReference>
<dbReference type="PIRSF" id="PIRSF001439">
    <property type="entry name" value="CryM"/>
    <property type="match status" value="1"/>
</dbReference>
<sequence>MIYLHDGHIREIGIDWARLVGIIQEVVRISAEGDCAHPLKPYLRFRDPANRIIAMPAYIGGGINLSGIKWIASFPNNGRLGLPRAHNSIILNDPATGVPVAFIQSNMLNGLRTAAVSGAMTQAYMASRPISKVRAGIIGWGPIGRMHLDMLISLLGDRLERVALYDMNPIDPGTVPASVREITELADDWQSVYAASDIFATCTVSAERYIDAPPPEGALLLNVSLRDYLPESVAHVRAVVVDDWREICRENTDIEQLHIQHGLLESDVLTLEDVLCRGGLSSVAANEPVFFNPMGLGVFDIGVAGHFVQEAVRLGKGVVLENGNGDG</sequence>
<dbReference type="EMBL" id="CP011388">
    <property type="protein sequence ID" value="ANE46500.1"/>
    <property type="molecule type" value="Genomic_DNA"/>
</dbReference>
<dbReference type="OrthoDB" id="9792005at2"/>
<dbReference type="STRING" id="1178515.SY83_09665"/>
<organism evidence="1 2">
    <name type="scientific">Paenibacillus swuensis</name>
    <dbReference type="NCBI Taxonomy" id="1178515"/>
    <lineage>
        <taxon>Bacteria</taxon>
        <taxon>Bacillati</taxon>
        <taxon>Bacillota</taxon>
        <taxon>Bacilli</taxon>
        <taxon>Bacillales</taxon>
        <taxon>Paenibacillaceae</taxon>
        <taxon>Paenibacillus</taxon>
    </lineage>
</organism>
<protein>
    <submittedName>
        <fullName evidence="1">Ornithine cyclodeaminase</fullName>
    </submittedName>
</protein>
<evidence type="ECO:0000313" key="2">
    <source>
        <dbReference type="Proteomes" id="UP000076927"/>
    </source>
</evidence>
<dbReference type="KEGG" id="pswu:SY83_09665"/>
<dbReference type="Gene3D" id="3.30.1780.10">
    <property type="entry name" value="ornithine cyclodeaminase, domain 1"/>
    <property type="match status" value="1"/>
</dbReference>
<dbReference type="SUPFAM" id="SSF51735">
    <property type="entry name" value="NAD(P)-binding Rossmann-fold domains"/>
    <property type="match status" value="1"/>
</dbReference>
<dbReference type="AlphaFoldDB" id="A0A172THL0"/>
<dbReference type="Gene3D" id="3.40.50.720">
    <property type="entry name" value="NAD(P)-binding Rossmann-like Domain"/>
    <property type="match status" value="1"/>
</dbReference>
<dbReference type="GO" id="GO:0005737">
    <property type="term" value="C:cytoplasm"/>
    <property type="evidence" value="ECO:0007669"/>
    <property type="project" value="TreeGrafter"/>
</dbReference>
<dbReference type="PATRIC" id="fig|1178515.4.peg.1934"/>
<dbReference type="Pfam" id="PF02423">
    <property type="entry name" value="OCD_Mu_crystall"/>
    <property type="match status" value="1"/>
</dbReference>
<dbReference type="InterPro" id="IPR036291">
    <property type="entry name" value="NAD(P)-bd_dom_sf"/>
</dbReference>
<gene>
    <name evidence="1" type="ORF">SY83_09665</name>
</gene>
<dbReference type="RefSeq" id="WP_068606054.1">
    <property type="nucleotide sequence ID" value="NZ_CP011388.1"/>
</dbReference>
<dbReference type="Proteomes" id="UP000076927">
    <property type="component" value="Chromosome"/>
</dbReference>
<dbReference type="InterPro" id="IPR023401">
    <property type="entry name" value="ODC_N"/>
</dbReference>
<name>A0A172THL0_9BACL</name>
<reference evidence="1 2" key="1">
    <citation type="submission" date="2015-01" db="EMBL/GenBank/DDBJ databases">
        <title>Paenibacillus swuensis/DY6/whole genome sequencing.</title>
        <authorList>
            <person name="Kim M.K."/>
            <person name="Srinivasan S."/>
            <person name="Lee J.-J."/>
        </authorList>
    </citation>
    <scope>NUCLEOTIDE SEQUENCE [LARGE SCALE GENOMIC DNA]</scope>
    <source>
        <strain evidence="1 2">DY6</strain>
    </source>
</reference>
<evidence type="ECO:0000313" key="1">
    <source>
        <dbReference type="EMBL" id="ANE46500.1"/>
    </source>
</evidence>
<dbReference type="InterPro" id="IPR003462">
    <property type="entry name" value="ODC_Mu_crystall"/>
</dbReference>
<dbReference type="PANTHER" id="PTHR13812:SF19">
    <property type="entry name" value="KETIMINE REDUCTASE MU-CRYSTALLIN"/>
    <property type="match status" value="1"/>
</dbReference>
<accession>A0A172THL0</accession>
<proteinExistence type="predicted"/>